<dbReference type="EMBL" id="QZWG01000007">
    <property type="protein sequence ID" value="RZC04540.1"/>
    <property type="molecule type" value="Genomic_DNA"/>
</dbReference>
<evidence type="ECO:0000259" key="6">
    <source>
        <dbReference type="Pfam" id="PF03171"/>
    </source>
</evidence>
<dbReference type="InterPro" id="IPR003690">
    <property type="entry name" value="MTERF"/>
</dbReference>
<dbReference type="InterPro" id="IPR027443">
    <property type="entry name" value="IPNS-like_sf"/>
</dbReference>
<dbReference type="PANTHER" id="PTHR13068:SF166">
    <property type="entry name" value="TRANSCRIPTION TERMINATION FACTOR MTERF15, MITOCHONDRIAL-LIKE"/>
    <property type="match status" value="1"/>
</dbReference>
<comment type="similarity">
    <text evidence="1">Belongs to the mTERF family.</text>
</comment>
<keyword evidence="3" id="KW-0479">Metal-binding</keyword>
<evidence type="ECO:0000256" key="3">
    <source>
        <dbReference type="ARBA" id="ARBA00022723"/>
    </source>
</evidence>
<keyword evidence="4" id="KW-0809">Transit peptide</keyword>
<dbReference type="InterPro" id="IPR026992">
    <property type="entry name" value="DIOX_N"/>
</dbReference>
<sequence>MLPLEEKQKYALVPGTFQGYGQALVFSEDQKLDWCNMFGLSIETPRLPHLWPQSPAGFRCKCHHCAATSKRKPSGRLEILKDKTWVPVLPIRNALVINIGDTIEVLTNGRYKSVEHRAVVHQEKDRMSIVTFYAPSFELELSPMPEFVDQNNPCRNLTMLKFHIHRILVCAKGFTFTTLKWNPIVQLQFLKFEFCTTSRSFVVPYLINNCGFSQENALKASLRLRFRGPQKPDSVLSFFRSHGFSNSQICHILQKAPRLLLCNTQKTLLPKFQYLLSKGVSSLDIVRMVTPAPRFLERSLENHIIPTCEFVRGFLQSDKRMIHLLIRSPKLLNESSVTPNIKLLLDNGVTHSSIALLLQRRNQLLWSANLLKTVEELKQMGFDPSTSTFSMALLAKRTVGKTKWAEKIDTFKKWGWSQEQVLLAFRRQPQCMLSSRDKINAVMSFWVEQVGFNSAEIVKAPGIFLFSLQKRIAPRALVVQFLISKSLLQKEASLTTPFILPEKLFLKKFVKHFKEDSSHLLKLYEEKMSLENDRGNPCS</sequence>
<comment type="caution">
    <text evidence="8">The sequence shown here is derived from an EMBL/GenBank/DDBJ whole genome shotgun (WGS) entry which is preliminary data.</text>
</comment>
<evidence type="ECO:0000256" key="2">
    <source>
        <dbReference type="ARBA" id="ARBA00022472"/>
    </source>
</evidence>
<dbReference type="FunFam" id="1.25.70.10:FF:000001">
    <property type="entry name" value="Mitochondrial transcription termination factor-like"/>
    <property type="match status" value="1"/>
</dbReference>
<evidence type="ECO:0000256" key="1">
    <source>
        <dbReference type="ARBA" id="ARBA00007692"/>
    </source>
</evidence>
<name>A0A445K1D3_GLYSO</name>
<protein>
    <submittedName>
        <fullName evidence="8">S-norcoclaurine synthase 1</fullName>
    </submittedName>
</protein>
<keyword evidence="2" id="KW-0806">Transcription termination</keyword>
<proteinExistence type="inferred from homology"/>
<dbReference type="Gene3D" id="1.25.70.10">
    <property type="entry name" value="Transcription termination factor 3, mitochondrial"/>
    <property type="match status" value="1"/>
</dbReference>
<evidence type="ECO:0000313" key="9">
    <source>
        <dbReference type="Proteomes" id="UP000289340"/>
    </source>
</evidence>
<keyword evidence="2" id="KW-0804">Transcription</keyword>
<dbReference type="SUPFAM" id="SSF51197">
    <property type="entry name" value="Clavaminate synthase-like"/>
    <property type="match status" value="1"/>
</dbReference>
<dbReference type="Proteomes" id="UP000289340">
    <property type="component" value="Chromosome 7"/>
</dbReference>
<evidence type="ECO:0000256" key="5">
    <source>
        <dbReference type="ARBA" id="ARBA00023004"/>
    </source>
</evidence>
<dbReference type="GO" id="GO:0003676">
    <property type="term" value="F:nucleic acid binding"/>
    <property type="evidence" value="ECO:0007669"/>
    <property type="project" value="InterPro"/>
</dbReference>
<accession>A0A445K1D3</accession>
<dbReference type="Pfam" id="PF03171">
    <property type="entry name" value="2OG-FeII_Oxy"/>
    <property type="match status" value="1"/>
</dbReference>
<keyword evidence="2" id="KW-0805">Transcription regulation</keyword>
<keyword evidence="5" id="KW-0408">Iron</keyword>
<keyword evidence="9" id="KW-1185">Reference proteome</keyword>
<gene>
    <name evidence="8" type="ORF">D0Y65_018920</name>
</gene>
<dbReference type="Gene3D" id="2.60.120.330">
    <property type="entry name" value="B-lactam Antibiotic, Isopenicillin N Synthase, Chain"/>
    <property type="match status" value="2"/>
</dbReference>
<evidence type="ECO:0000313" key="8">
    <source>
        <dbReference type="EMBL" id="RZC04540.1"/>
    </source>
</evidence>
<evidence type="ECO:0000256" key="4">
    <source>
        <dbReference type="ARBA" id="ARBA00022946"/>
    </source>
</evidence>
<dbReference type="SMART" id="SM00733">
    <property type="entry name" value="Mterf"/>
    <property type="match status" value="5"/>
</dbReference>
<dbReference type="InterPro" id="IPR044861">
    <property type="entry name" value="IPNS-like_FE2OG_OXY"/>
</dbReference>
<dbReference type="InterPro" id="IPR038538">
    <property type="entry name" value="MTERF_sf"/>
</dbReference>
<evidence type="ECO:0000259" key="7">
    <source>
        <dbReference type="Pfam" id="PF14226"/>
    </source>
</evidence>
<feature type="domain" description="Isopenicillin N synthase-like Fe(2+) 2OG dioxygenase" evidence="6">
    <location>
        <begin position="74"/>
        <end position="135"/>
    </location>
</feature>
<dbReference type="PANTHER" id="PTHR13068">
    <property type="entry name" value="CGI-12 PROTEIN-RELATED"/>
    <property type="match status" value="1"/>
</dbReference>
<organism evidence="8 9">
    <name type="scientific">Glycine soja</name>
    <name type="common">Wild soybean</name>
    <dbReference type="NCBI Taxonomy" id="3848"/>
    <lineage>
        <taxon>Eukaryota</taxon>
        <taxon>Viridiplantae</taxon>
        <taxon>Streptophyta</taxon>
        <taxon>Embryophyta</taxon>
        <taxon>Tracheophyta</taxon>
        <taxon>Spermatophyta</taxon>
        <taxon>Magnoliopsida</taxon>
        <taxon>eudicotyledons</taxon>
        <taxon>Gunneridae</taxon>
        <taxon>Pentapetalae</taxon>
        <taxon>rosids</taxon>
        <taxon>fabids</taxon>
        <taxon>Fabales</taxon>
        <taxon>Fabaceae</taxon>
        <taxon>Papilionoideae</taxon>
        <taxon>50 kb inversion clade</taxon>
        <taxon>NPAAA clade</taxon>
        <taxon>indigoferoid/millettioid clade</taxon>
        <taxon>Phaseoleae</taxon>
        <taxon>Glycine</taxon>
        <taxon>Glycine subgen. Soja</taxon>
    </lineage>
</organism>
<dbReference type="Pfam" id="PF02536">
    <property type="entry name" value="mTERF"/>
    <property type="match status" value="2"/>
</dbReference>
<dbReference type="GO" id="GO:0046872">
    <property type="term" value="F:metal ion binding"/>
    <property type="evidence" value="ECO:0007669"/>
    <property type="project" value="UniProtKB-KW"/>
</dbReference>
<dbReference type="GO" id="GO:0006353">
    <property type="term" value="P:DNA-templated transcription termination"/>
    <property type="evidence" value="ECO:0007669"/>
    <property type="project" value="UniProtKB-KW"/>
</dbReference>
<dbReference type="AlphaFoldDB" id="A0A445K1D3"/>
<feature type="domain" description="Non-haem dioxygenase N-terminal" evidence="7">
    <location>
        <begin position="2"/>
        <end position="53"/>
    </location>
</feature>
<reference evidence="8 9" key="1">
    <citation type="submission" date="2018-09" db="EMBL/GenBank/DDBJ databases">
        <title>A high-quality reference genome of wild soybean provides a powerful tool to mine soybean genomes.</title>
        <authorList>
            <person name="Xie M."/>
            <person name="Chung C.Y.L."/>
            <person name="Li M.-W."/>
            <person name="Wong F.-L."/>
            <person name="Chan T.-F."/>
            <person name="Lam H.-M."/>
        </authorList>
    </citation>
    <scope>NUCLEOTIDE SEQUENCE [LARGE SCALE GENOMIC DNA]</scope>
    <source>
        <strain evidence="9">cv. W05</strain>
        <tissue evidence="8">Hypocotyl of etiolated seedlings</tissue>
    </source>
</reference>
<dbReference type="Pfam" id="PF14226">
    <property type="entry name" value="DIOX_N"/>
    <property type="match status" value="1"/>
</dbReference>